<name>A0A8H5ER19_9AGAR</name>
<accession>A0A8H5ER19</accession>
<evidence type="ECO:0000313" key="6">
    <source>
        <dbReference type="Proteomes" id="UP000567179"/>
    </source>
</evidence>
<protein>
    <recommendedName>
        <fullName evidence="7">Methyltransferase domain-containing protein</fullName>
    </recommendedName>
</protein>
<sequence length="309" mass="34966">MATSKNAEKFYKLEGEELTFFQNQTNIEDEDELRAHIVDVQRKAFEVFGYNCIRRFAFLKLKIPHLPGYKEAFKLLRSQNDPIILDIGCCFGNDTRKAVLDGWPIDRVIASDLRQEFWDYGHELFKSTPETFPAKFIAGDIFNPSMLAPRGPFIDDGEISNALSSPTPTLSGLTSLTPLQGKLSAIHASAFFHLFTEDEQRALARLLSSLLRPEKGSVIFGQHGAKPQKGFRKHVRGPSTEANQMFCHSPESWKEMWLKDVYGGEDGKGDERIKIGADLVQVVRKDLLDGSESAEDAKFYVLNWCIMRL</sequence>
<comment type="similarity">
    <text evidence="4">Belongs to the class I-like SAM-binding methyltransferase superfamily.</text>
</comment>
<gene>
    <name evidence="5" type="ORF">D9619_012703</name>
</gene>
<keyword evidence="6" id="KW-1185">Reference proteome</keyword>
<evidence type="ECO:0000313" key="5">
    <source>
        <dbReference type="EMBL" id="KAF5309161.1"/>
    </source>
</evidence>
<evidence type="ECO:0008006" key="7">
    <source>
        <dbReference type="Google" id="ProtNLM"/>
    </source>
</evidence>
<comment type="pathway">
    <text evidence="1">Secondary metabolite biosynthesis.</text>
</comment>
<reference evidence="5 6" key="1">
    <citation type="journal article" date="2020" name="ISME J.">
        <title>Uncovering the hidden diversity of litter-decomposition mechanisms in mushroom-forming fungi.</title>
        <authorList>
            <person name="Floudas D."/>
            <person name="Bentzer J."/>
            <person name="Ahren D."/>
            <person name="Johansson T."/>
            <person name="Persson P."/>
            <person name="Tunlid A."/>
        </authorList>
    </citation>
    <scope>NUCLEOTIDE SEQUENCE [LARGE SCALE GENOMIC DNA]</scope>
    <source>
        <strain evidence="5 6">CBS 101986</strain>
    </source>
</reference>
<dbReference type="Proteomes" id="UP000567179">
    <property type="component" value="Unassembled WGS sequence"/>
</dbReference>
<dbReference type="GO" id="GO:0016740">
    <property type="term" value="F:transferase activity"/>
    <property type="evidence" value="ECO:0007669"/>
    <property type="project" value="UniProtKB-KW"/>
</dbReference>
<dbReference type="SUPFAM" id="SSF53335">
    <property type="entry name" value="S-adenosyl-L-methionine-dependent methyltransferases"/>
    <property type="match status" value="1"/>
</dbReference>
<dbReference type="PANTHER" id="PTHR35897">
    <property type="entry name" value="METHYLTRANSFERASE AUSD"/>
    <property type="match status" value="1"/>
</dbReference>
<evidence type="ECO:0000256" key="3">
    <source>
        <dbReference type="ARBA" id="ARBA00022691"/>
    </source>
</evidence>
<keyword evidence="2" id="KW-0808">Transferase</keyword>
<comment type="caution">
    <text evidence="5">The sequence shown here is derived from an EMBL/GenBank/DDBJ whole genome shotgun (WGS) entry which is preliminary data.</text>
</comment>
<evidence type="ECO:0000256" key="1">
    <source>
        <dbReference type="ARBA" id="ARBA00005179"/>
    </source>
</evidence>
<dbReference type="EMBL" id="JAACJJ010000060">
    <property type="protein sequence ID" value="KAF5309161.1"/>
    <property type="molecule type" value="Genomic_DNA"/>
</dbReference>
<dbReference type="AlphaFoldDB" id="A0A8H5ER19"/>
<evidence type="ECO:0000256" key="4">
    <source>
        <dbReference type="ARBA" id="ARBA00038314"/>
    </source>
</evidence>
<dbReference type="Gene3D" id="3.40.50.150">
    <property type="entry name" value="Vaccinia Virus protein VP39"/>
    <property type="match status" value="1"/>
</dbReference>
<evidence type="ECO:0000256" key="2">
    <source>
        <dbReference type="ARBA" id="ARBA00022679"/>
    </source>
</evidence>
<proteinExistence type="inferred from homology"/>
<dbReference type="InterPro" id="IPR051654">
    <property type="entry name" value="Meroterpenoid_MTases"/>
</dbReference>
<dbReference type="InterPro" id="IPR029063">
    <property type="entry name" value="SAM-dependent_MTases_sf"/>
</dbReference>
<keyword evidence="3" id="KW-0949">S-adenosyl-L-methionine</keyword>
<dbReference type="PANTHER" id="PTHR35897:SF1">
    <property type="entry name" value="METHYLTRANSFERASE AUSD"/>
    <property type="match status" value="1"/>
</dbReference>
<dbReference type="OrthoDB" id="2094832at2759"/>
<organism evidence="5 6">
    <name type="scientific">Psilocybe cf. subviscida</name>
    <dbReference type="NCBI Taxonomy" id="2480587"/>
    <lineage>
        <taxon>Eukaryota</taxon>
        <taxon>Fungi</taxon>
        <taxon>Dikarya</taxon>
        <taxon>Basidiomycota</taxon>
        <taxon>Agaricomycotina</taxon>
        <taxon>Agaricomycetes</taxon>
        <taxon>Agaricomycetidae</taxon>
        <taxon>Agaricales</taxon>
        <taxon>Agaricineae</taxon>
        <taxon>Strophariaceae</taxon>
        <taxon>Psilocybe</taxon>
    </lineage>
</organism>